<gene>
    <name evidence="2" type="ORF">TIFTF001_015013</name>
</gene>
<protein>
    <submittedName>
        <fullName evidence="2">Uncharacterized protein</fullName>
    </submittedName>
</protein>
<accession>A0AA88D4N3</accession>
<reference evidence="2" key="1">
    <citation type="submission" date="2023-07" db="EMBL/GenBank/DDBJ databases">
        <title>draft genome sequence of fig (Ficus carica).</title>
        <authorList>
            <person name="Takahashi T."/>
            <person name="Nishimura K."/>
        </authorList>
    </citation>
    <scope>NUCLEOTIDE SEQUENCE</scope>
</reference>
<evidence type="ECO:0000256" key="1">
    <source>
        <dbReference type="SAM" id="MobiDB-lite"/>
    </source>
</evidence>
<name>A0AA88D4N3_FICCA</name>
<sequence>MASNGREGGSQTRRDFGSGLVAIGGWALVSSWRALSAQLWACRLLSIRFVGFSFFFSDEDGGAGCGCGSTSQVGEEGRGGGGSVGRAADVRSRGDDAAVGVGEDEFGRGAAGG</sequence>
<proteinExistence type="predicted"/>
<feature type="region of interest" description="Disordered" evidence="1">
    <location>
        <begin position="70"/>
        <end position="113"/>
    </location>
</feature>
<evidence type="ECO:0000313" key="3">
    <source>
        <dbReference type="Proteomes" id="UP001187192"/>
    </source>
</evidence>
<comment type="caution">
    <text evidence="2">The sequence shown here is derived from an EMBL/GenBank/DDBJ whole genome shotgun (WGS) entry which is preliminary data.</text>
</comment>
<dbReference type="Proteomes" id="UP001187192">
    <property type="component" value="Unassembled WGS sequence"/>
</dbReference>
<dbReference type="AlphaFoldDB" id="A0AA88D4N3"/>
<keyword evidence="3" id="KW-1185">Reference proteome</keyword>
<evidence type="ECO:0000313" key="2">
    <source>
        <dbReference type="EMBL" id="GMN45818.1"/>
    </source>
</evidence>
<dbReference type="EMBL" id="BTGU01000021">
    <property type="protein sequence ID" value="GMN45818.1"/>
    <property type="molecule type" value="Genomic_DNA"/>
</dbReference>
<organism evidence="2 3">
    <name type="scientific">Ficus carica</name>
    <name type="common">Common fig</name>
    <dbReference type="NCBI Taxonomy" id="3494"/>
    <lineage>
        <taxon>Eukaryota</taxon>
        <taxon>Viridiplantae</taxon>
        <taxon>Streptophyta</taxon>
        <taxon>Embryophyta</taxon>
        <taxon>Tracheophyta</taxon>
        <taxon>Spermatophyta</taxon>
        <taxon>Magnoliopsida</taxon>
        <taxon>eudicotyledons</taxon>
        <taxon>Gunneridae</taxon>
        <taxon>Pentapetalae</taxon>
        <taxon>rosids</taxon>
        <taxon>fabids</taxon>
        <taxon>Rosales</taxon>
        <taxon>Moraceae</taxon>
        <taxon>Ficeae</taxon>
        <taxon>Ficus</taxon>
    </lineage>
</organism>